<evidence type="ECO:0000313" key="3">
    <source>
        <dbReference type="EMBL" id="NCI49312.1"/>
    </source>
</evidence>
<dbReference type="InterPro" id="IPR025235">
    <property type="entry name" value="DUF4178"/>
</dbReference>
<dbReference type="Pfam" id="PF13785">
    <property type="entry name" value="DUF4178"/>
    <property type="match status" value="1"/>
</dbReference>
<sequence>MSSPSILSCLACAAPIVPVHPMVNYVHCGTCFRVFRHEDGQLQDGSPCTIIFQHTERMQVGVKGKWQNQHFTVIGRCRLYLNESVFNYWTIVFEDQSLAWLAEGYGLYFIVPDVTRATILRPGLYDELQHAETGDKITFPGEKDQAYILEQIQSCHKTEMDGQAFFPDIDYAYTVFEAANTKGHSKTAFAYKKDQRVFLYDLLPARPEELALSGLREAVASKKEFVCGVCDANIQVKNYPYAQSCICDSCGTGYYLEGTDYKNSHQKFPQNRIMDLPINIGGTGNFNGTMYIVHGYAEKQEKNIYKARWREYYLLQPNSRYAVLSEFDGHWIFVQEASDAPVLTNPDIAGFDYKDKTFTKYNRYQYTLINASGAFPHNILDNQETMCYEYVHPPQVWIYEKDRNDGIRWFIGEHIEASSVKKAFGLTKQLPYKKGLGAVTPLPTDHISGQSLFTCTIVGFLFLLLLHLGIGAGKTNQVLVPFQTIPMADTSDVVSVTFDNLVLNKSSSNVNVFVAANVQNSWFELSGSLINKNNGNEYSFSQGVEYYAGVEDGESWSEGSKSENFHVASIPSGNYILQLQGTREHSIWNNNNNTNEFQVEVKYDVGEASNILWALGFMLIWPIGMALLIRYNNERRRNNSAF</sequence>
<evidence type="ECO:0000259" key="2">
    <source>
        <dbReference type="Pfam" id="PF13785"/>
    </source>
</evidence>
<feature type="transmembrane region" description="Helical" evidence="1">
    <location>
        <begin position="611"/>
        <end position="629"/>
    </location>
</feature>
<comment type="caution">
    <text evidence="3">The sequence shown here is derived from an EMBL/GenBank/DDBJ whole genome shotgun (WGS) entry which is preliminary data.</text>
</comment>
<gene>
    <name evidence="3" type="ORF">GWC95_05205</name>
</gene>
<dbReference type="RefSeq" id="WP_161817641.1">
    <property type="nucleotide sequence ID" value="NZ_JAACJS010000006.1"/>
</dbReference>
<reference evidence="3 4" key="1">
    <citation type="submission" date="2020-01" db="EMBL/GenBank/DDBJ databases">
        <title>Genome analysis.</title>
        <authorList>
            <person name="Wu S."/>
            <person name="Wang G."/>
        </authorList>
    </citation>
    <scope>NUCLEOTIDE SEQUENCE [LARGE SCALE GENOMIC DNA]</scope>
    <source>
        <strain evidence="3 4">SYL130</strain>
    </source>
</reference>
<organism evidence="3 4">
    <name type="scientific">Sediminibacterium roseum</name>
    <dbReference type="NCBI Taxonomy" id="1978412"/>
    <lineage>
        <taxon>Bacteria</taxon>
        <taxon>Pseudomonadati</taxon>
        <taxon>Bacteroidota</taxon>
        <taxon>Chitinophagia</taxon>
        <taxon>Chitinophagales</taxon>
        <taxon>Chitinophagaceae</taxon>
        <taxon>Sediminibacterium</taxon>
    </lineage>
</organism>
<dbReference type="EMBL" id="JAACJS010000006">
    <property type="protein sequence ID" value="NCI49312.1"/>
    <property type="molecule type" value="Genomic_DNA"/>
</dbReference>
<evidence type="ECO:0000313" key="4">
    <source>
        <dbReference type="Proteomes" id="UP000753802"/>
    </source>
</evidence>
<accession>A0ABW9ZS88</accession>
<feature type="domain" description="DUF4178" evidence="2">
    <location>
        <begin position="280"/>
        <end position="416"/>
    </location>
</feature>
<keyword evidence="4" id="KW-1185">Reference proteome</keyword>
<dbReference type="Proteomes" id="UP000753802">
    <property type="component" value="Unassembled WGS sequence"/>
</dbReference>
<keyword evidence="1" id="KW-0472">Membrane</keyword>
<evidence type="ECO:0000256" key="1">
    <source>
        <dbReference type="SAM" id="Phobius"/>
    </source>
</evidence>
<protein>
    <submittedName>
        <fullName evidence="3">DUF4178 domain-containing protein</fullName>
    </submittedName>
</protein>
<keyword evidence="1" id="KW-1133">Transmembrane helix</keyword>
<keyword evidence="1" id="KW-0812">Transmembrane</keyword>
<name>A0ABW9ZS88_9BACT</name>
<proteinExistence type="predicted"/>